<dbReference type="PROSITE" id="PS51257">
    <property type="entry name" value="PROKAR_LIPOPROTEIN"/>
    <property type="match status" value="1"/>
</dbReference>
<dbReference type="RefSeq" id="WP_106094709.1">
    <property type="nucleotide sequence ID" value="NZ_PVNL01000147.1"/>
</dbReference>
<evidence type="ECO:0000313" key="2">
    <source>
        <dbReference type="Proteomes" id="UP000238823"/>
    </source>
</evidence>
<protein>
    <submittedName>
        <fullName evidence="1">Uncharacterized protein</fullName>
    </submittedName>
</protein>
<sequence>MSRGPGLLTLLVLVVGASSCVGQLEPPPPRTAEQFTHGRALADLDGLTELREVADAAPEQLEHQWRAGMAHLRASLQGHVDQREHAERYLERAWLLDPRAEQVPAARVLARFLNMRSSVLDVSKLDLQIQLYDALLEHTDDQHADAFAFTSFAAAARALEHYAEGDSLAALRELRALERAMRARASTHPDDIDASAMAGNFELTFAGVIPTGVEQRLVRGIDYLEVQQDHWHQLSPRARSTGVAPNVRSVFALFLAEGLLAHGDVEAAAGRYAQILALDDQADTTPRRQIVALAQHRLANLETYAGARELLPPWPAGVTGCVACHSREATLPIDDLHLAPGVVLR</sequence>
<evidence type="ECO:0000313" key="1">
    <source>
        <dbReference type="EMBL" id="PRP93526.1"/>
    </source>
</evidence>
<organism evidence="1 2">
    <name type="scientific">Enhygromyxa salina</name>
    <dbReference type="NCBI Taxonomy" id="215803"/>
    <lineage>
        <taxon>Bacteria</taxon>
        <taxon>Pseudomonadati</taxon>
        <taxon>Myxococcota</taxon>
        <taxon>Polyangia</taxon>
        <taxon>Nannocystales</taxon>
        <taxon>Nannocystaceae</taxon>
        <taxon>Enhygromyxa</taxon>
    </lineage>
</organism>
<dbReference type="EMBL" id="PVNL01000147">
    <property type="protein sequence ID" value="PRP93526.1"/>
    <property type="molecule type" value="Genomic_DNA"/>
</dbReference>
<accession>A0A2S9XKW8</accession>
<proteinExistence type="predicted"/>
<reference evidence="1 2" key="1">
    <citation type="submission" date="2018-03" db="EMBL/GenBank/DDBJ databases">
        <title>Draft Genome Sequences of the Obligatory Marine Myxobacteria Enhygromyxa salina SWB007.</title>
        <authorList>
            <person name="Poehlein A."/>
            <person name="Moghaddam J.A."/>
            <person name="Harms H."/>
            <person name="Alanjari M."/>
            <person name="Koenig G.M."/>
            <person name="Daniel R."/>
            <person name="Schaeberle T.F."/>
        </authorList>
    </citation>
    <scope>NUCLEOTIDE SEQUENCE [LARGE SCALE GENOMIC DNA]</scope>
    <source>
        <strain evidence="1 2">SWB007</strain>
    </source>
</reference>
<name>A0A2S9XKW8_9BACT</name>
<dbReference type="AlphaFoldDB" id="A0A2S9XKW8"/>
<dbReference type="Proteomes" id="UP000238823">
    <property type="component" value="Unassembled WGS sequence"/>
</dbReference>
<comment type="caution">
    <text evidence="1">The sequence shown here is derived from an EMBL/GenBank/DDBJ whole genome shotgun (WGS) entry which is preliminary data.</text>
</comment>
<dbReference type="OrthoDB" id="5505239at2"/>
<gene>
    <name evidence="1" type="ORF">ENSA7_79540</name>
</gene>